<evidence type="ECO:0000259" key="15">
    <source>
        <dbReference type="PROSITE" id="PS50103"/>
    </source>
</evidence>
<dbReference type="AlphaFoldDB" id="A0A8H6RYE3"/>
<keyword evidence="5" id="KW-0747">Spliceosome</keyword>
<dbReference type="PROSITE" id="PS50102">
    <property type="entry name" value="RRM"/>
    <property type="match status" value="1"/>
</dbReference>
<evidence type="ECO:0000256" key="6">
    <source>
        <dbReference type="ARBA" id="ARBA00022771"/>
    </source>
</evidence>
<feature type="domain" description="C3H1-type" evidence="15">
    <location>
        <begin position="94"/>
        <end position="116"/>
    </location>
</feature>
<gene>
    <name evidence="16" type="ORF">HMN09_01323100</name>
</gene>
<proteinExistence type="inferred from homology"/>
<keyword evidence="9" id="KW-0508">mRNA splicing</keyword>
<dbReference type="GO" id="GO:0071007">
    <property type="term" value="C:U2-type catalytic step 2 spliceosome"/>
    <property type="evidence" value="ECO:0007669"/>
    <property type="project" value="TreeGrafter"/>
</dbReference>
<evidence type="ECO:0000256" key="4">
    <source>
        <dbReference type="ARBA" id="ARBA00022723"/>
    </source>
</evidence>
<dbReference type="PANTHER" id="PTHR14089">
    <property type="entry name" value="PRE-MRNA-SPLICING FACTOR RBM22"/>
    <property type="match status" value="1"/>
</dbReference>
<dbReference type="GO" id="GO:0008270">
    <property type="term" value="F:zinc ion binding"/>
    <property type="evidence" value="ECO:0007669"/>
    <property type="project" value="UniProtKB-KW"/>
</dbReference>
<name>A0A8H6RYE3_MYCCL</name>
<accession>A0A8H6RYE3</accession>
<dbReference type="SUPFAM" id="SSF54928">
    <property type="entry name" value="RNA-binding domain, RBD"/>
    <property type="match status" value="1"/>
</dbReference>
<dbReference type="InterPro" id="IPR032297">
    <property type="entry name" value="Torus"/>
</dbReference>
<evidence type="ECO:0000256" key="7">
    <source>
        <dbReference type="ARBA" id="ARBA00022833"/>
    </source>
</evidence>
<evidence type="ECO:0000259" key="14">
    <source>
        <dbReference type="PROSITE" id="PS50102"/>
    </source>
</evidence>
<comment type="caution">
    <text evidence="16">The sequence shown here is derived from an EMBL/GenBank/DDBJ whole genome shotgun (WGS) entry which is preliminary data.</text>
</comment>
<evidence type="ECO:0000256" key="3">
    <source>
        <dbReference type="ARBA" id="ARBA00022664"/>
    </source>
</evidence>
<keyword evidence="6 12" id="KW-0863">Zinc-finger</keyword>
<keyword evidence="17" id="KW-1185">Reference proteome</keyword>
<dbReference type="Gene3D" id="3.30.70.330">
    <property type="match status" value="1"/>
</dbReference>
<dbReference type="InterPro" id="IPR012677">
    <property type="entry name" value="Nucleotide-bd_a/b_plait_sf"/>
</dbReference>
<feature type="zinc finger region" description="C3H1-type" evidence="12">
    <location>
        <begin position="94"/>
        <end position="116"/>
    </location>
</feature>
<comment type="similarity">
    <text evidence="2">Belongs to the RRM CWC2 family.</text>
</comment>
<evidence type="ECO:0000256" key="8">
    <source>
        <dbReference type="ARBA" id="ARBA00022884"/>
    </source>
</evidence>
<dbReference type="GO" id="GO:0008380">
    <property type="term" value="P:RNA splicing"/>
    <property type="evidence" value="ECO:0007669"/>
    <property type="project" value="UniProtKB-KW"/>
</dbReference>
<dbReference type="GO" id="GO:0071006">
    <property type="term" value="C:U2-type catalytic step 1 spliceosome"/>
    <property type="evidence" value="ECO:0007669"/>
    <property type="project" value="TreeGrafter"/>
</dbReference>
<feature type="domain" description="RRM" evidence="14">
    <location>
        <begin position="153"/>
        <end position="238"/>
    </location>
</feature>
<dbReference type="GO" id="GO:0006397">
    <property type="term" value="P:mRNA processing"/>
    <property type="evidence" value="ECO:0007669"/>
    <property type="project" value="UniProtKB-KW"/>
</dbReference>
<evidence type="ECO:0000313" key="16">
    <source>
        <dbReference type="EMBL" id="KAF7289609.1"/>
    </source>
</evidence>
<evidence type="ECO:0000256" key="5">
    <source>
        <dbReference type="ARBA" id="ARBA00022728"/>
    </source>
</evidence>
<dbReference type="Proteomes" id="UP000613580">
    <property type="component" value="Unassembled WGS sequence"/>
</dbReference>
<keyword evidence="10" id="KW-0539">Nucleus</keyword>
<dbReference type="PANTHER" id="PTHR14089:SF2">
    <property type="entry name" value="PRE-MRNA-SPLICING FACTOR CWC2"/>
    <property type="match status" value="1"/>
</dbReference>
<dbReference type="InterPro" id="IPR039171">
    <property type="entry name" value="Cwc2/Slt11"/>
</dbReference>
<evidence type="ECO:0000313" key="17">
    <source>
        <dbReference type="Proteomes" id="UP000613580"/>
    </source>
</evidence>
<dbReference type="FunFam" id="3.30.70.330:FF:000502">
    <property type="entry name" value="Pre-mRNA-splicing factor cwc2, putative"/>
    <property type="match status" value="1"/>
</dbReference>
<protein>
    <submittedName>
        <fullName evidence="16">Pre-mRNA-splicing factor CWC2</fullName>
    </submittedName>
</protein>
<evidence type="ECO:0000256" key="11">
    <source>
        <dbReference type="PROSITE-ProRule" id="PRU00176"/>
    </source>
</evidence>
<dbReference type="EMBL" id="JACAZE010000028">
    <property type="protein sequence ID" value="KAF7289609.1"/>
    <property type="molecule type" value="Genomic_DNA"/>
</dbReference>
<feature type="region of interest" description="Disordered" evidence="13">
    <location>
        <begin position="289"/>
        <end position="322"/>
    </location>
</feature>
<evidence type="ECO:0000256" key="12">
    <source>
        <dbReference type="PROSITE-ProRule" id="PRU00723"/>
    </source>
</evidence>
<dbReference type="InterPro" id="IPR000504">
    <property type="entry name" value="RRM_dom"/>
</dbReference>
<dbReference type="InterPro" id="IPR035979">
    <property type="entry name" value="RBD_domain_sf"/>
</dbReference>
<keyword evidence="8 11" id="KW-0694">RNA-binding</keyword>
<dbReference type="InterPro" id="IPR000571">
    <property type="entry name" value="Znf_CCCH"/>
</dbReference>
<dbReference type="GO" id="GO:0000974">
    <property type="term" value="C:Prp19 complex"/>
    <property type="evidence" value="ECO:0007669"/>
    <property type="project" value="TreeGrafter"/>
</dbReference>
<organism evidence="16 17">
    <name type="scientific">Mycena chlorophos</name>
    <name type="common">Agaric fungus</name>
    <name type="synonym">Agaricus chlorophos</name>
    <dbReference type="NCBI Taxonomy" id="658473"/>
    <lineage>
        <taxon>Eukaryota</taxon>
        <taxon>Fungi</taxon>
        <taxon>Dikarya</taxon>
        <taxon>Basidiomycota</taxon>
        <taxon>Agaricomycotina</taxon>
        <taxon>Agaricomycetes</taxon>
        <taxon>Agaricomycetidae</taxon>
        <taxon>Agaricales</taxon>
        <taxon>Marasmiineae</taxon>
        <taxon>Mycenaceae</taxon>
        <taxon>Mycena</taxon>
    </lineage>
</organism>
<evidence type="ECO:0000256" key="1">
    <source>
        <dbReference type="ARBA" id="ARBA00004123"/>
    </source>
</evidence>
<comment type="subcellular location">
    <subcellularLocation>
        <location evidence="1">Nucleus</location>
    </subcellularLocation>
</comment>
<dbReference type="OrthoDB" id="10251848at2759"/>
<evidence type="ECO:0000256" key="13">
    <source>
        <dbReference type="SAM" id="MobiDB-lite"/>
    </source>
</evidence>
<keyword evidence="4 12" id="KW-0479">Metal-binding</keyword>
<sequence length="371" mass="41644">MAPESSEAELMKAVAAVAPKKQRKLRPARKQVKFGDVVKVDTPQTGKEYNIWYNKWAGGDREDNYSNKVKSQTRCNIKRDSGLTRANVTGMKYTCLYFARGCCPYGWECDYLHQLPDPDDQLPDTSKDCFAREKFADYRDDMGGVGSFNRQNRTLYVGRIKETGVGLETEEVVRRHFKEWGQIAHDDSETGWAVKVLQYRSVAFVTYVSEIHAQFAKEAMACQSLDNDEILNVRWATEDPNPVQKVAEKRRLEEEGKEAIQSRVDPRVIDAMRTIRALEDGDVLDEDGYLVEGDDEEGPPEAKRRRLEAPPEPAQPPQSVGLLSADTLEGLKYFAEIQKRNGVKMPAPKGAAPAPLATGLGLGDYGSDDEE</sequence>
<feature type="region of interest" description="Disordered" evidence="13">
    <location>
        <begin position="342"/>
        <end position="371"/>
    </location>
</feature>
<dbReference type="GO" id="GO:0017070">
    <property type="term" value="F:U6 snRNA binding"/>
    <property type="evidence" value="ECO:0007669"/>
    <property type="project" value="TreeGrafter"/>
</dbReference>
<feature type="compositionally biased region" description="Acidic residues" evidence="13">
    <location>
        <begin position="289"/>
        <end position="299"/>
    </location>
</feature>
<evidence type="ECO:0000256" key="2">
    <source>
        <dbReference type="ARBA" id="ARBA00008024"/>
    </source>
</evidence>
<feature type="compositionally biased region" description="Low complexity" evidence="13">
    <location>
        <begin position="346"/>
        <end position="359"/>
    </location>
</feature>
<reference evidence="16" key="1">
    <citation type="submission" date="2020-05" db="EMBL/GenBank/DDBJ databases">
        <title>Mycena genomes resolve the evolution of fungal bioluminescence.</title>
        <authorList>
            <person name="Tsai I.J."/>
        </authorList>
    </citation>
    <scope>NUCLEOTIDE SEQUENCE</scope>
    <source>
        <strain evidence="16">110903Hualien_Pintung</strain>
    </source>
</reference>
<evidence type="ECO:0000256" key="10">
    <source>
        <dbReference type="ARBA" id="ARBA00023242"/>
    </source>
</evidence>
<dbReference type="PROSITE" id="PS50103">
    <property type="entry name" value="ZF_C3H1"/>
    <property type="match status" value="1"/>
</dbReference>
<dbReference type="GO" id="GO:0036002">
    <property type="term" value="F:pre-mRNA binding"/>
    <property type="evidence" value="ECO:0007669"/>
    <property type="project" value="TreeGrafter"/>
</dbReference>
<keyword evidence="3" id="KW-0507">mRNA processing</keyword>
<keyword evidence="7 12" id="KW-0862">Zinc</keyword>
<dbReference type="Pfam" id="PF16131">
    <property type="entry name" value="Torus"/>
    <property type="match status" value="1"/>
</dbReference>
<evidence type="ECO:0000256" key="9">
    <source>
        <dbReference type="ARBA" id="ARBA00023187"/>
    </source>
</evidence>